<organism evidence="5 6">
    <name type="scientific">Actinomadura macrotermitis</name>
    <dbReference type="NCBI Taxonomy" id="2585200"/>
    <lineage>
        <taxon>Bacteria</taxon>
        <taxon>Bacillati</taxon>
        <taxon>Actinomycetota</taxon>
        <taxon>Actinomycetes</taxon>
        <taxon>Streptosporangiales</taxon>
        <taxon>Thermomonosporaceae</taxon>
        <taxon>Actinomadura</taxon>
    </lineage>
</organism>
<sequence length="602" mass="64312">MGFGFRVGIPGASVRVSTRGVRASAGPRVARVSVGSGGTRVSSGMGPFFASTSVSGSRGRKGTSTRRSPRSRPAGPSPAQLERARWQAERAQQEAERDAAIARLNELRRQTTSVHLTMFPPARPPQVPPPPQLGLPWALAEARAFHLHGVGRFARAERAGAGRAAEQDAHLYLAAEQARLGHEHQRLAAEARNWWEALNANDEQTVCEAVNTAFADNPAAGCAVGVDGGVLSVVVRLPDLDSLPEQMPGLTPAGRPTLKRLTKRDRTRWWLTVMGSNVIATLKEAFATAPAITAIDLAVLTRIPATGRLGFVAYGRWDRAAIESRRWRTAEDALRFLDIGQDVVCSVTTASGNPAGMIKPLDTDRLPGLQALLDNSTDEAGLDESLSMGQDVPARAEPYPVRSFAQWKQEAGAAPLPPFQSAPPMTLAPGQAVVLPEGALQGLLAAFSFSGADADLTLLLTGSNGQVAGDDDFVFYNQPFALQGAARLLGKRSEGMCSTERAALHLSALPDRVQRVIVSINMDVDTGRTCGALTHAVLRLQGVDGTSWEFRPPADPAIRAMVMAELYRHTLDGRPVWKLRALGQGWADGLDGLARSHGVHID</sequence>
<feature type="compositionally biased region" description="Low complexity" evidence="3">
    <location>
        <begin position="33"/>
        <end position="44"/>
    </location>
</feature>
<dbReference type="Proteomes" id="UP000487268">
    <property type="component" value="Unassembled WGS sequence"/>
</dbReference>
<reference evidence="5 6" key="1">
    <citation type="submission" date="2019-10" db="EMBL/GenBank/DDBJ databases">
        <title>Actinomadura rubteroloni sp. nov. and Actinomadura macrotermitis sp. nov., isolated from the gut of fungus growing-termite Macrotermes natalensis.</title>
        <authorList>
            <person name="Benndorf R."/>
            <person name="Martin K."/>
            <person name="Kuefner M."/>
            <person name="De Beer W."/>
            <person name="Kaster A.-K."/>
            <person name="Vollmers J."/>
            <person name="Poulsen M."/>
            <person name="Beemelmanns C."/>
        </authorList>
    </citation>
    <scope>NUCLEOTIDE SEQUENCE [LARGE SCALE GENOMIC DNA]</scope>
    <source>
        <strain evidence="5 6">RB68</strain>
    </source>
</reference>
<feature type="coiled-coil region" evidence="2">
    <location>
        <begin position="83"/>
        <end position="110"/>
    </location>
</feature>
<dbReference type="Gene3D" id="2.60.60.30">
    <property type="entry name" value="sav2460 like domains"/>
    <property type="match status" value="1"/>
</dbReference>
<dbReference type="CDD" id="cd06974">
    <property type="entry name" value="TerD_like"/>
    <property type="match status" value="1"/>
</dbReference>
<proteinExistence type="inferred from homology"/>
<dbReference type="AlphaFoldDB" id="A0A7K0C231"/>
<evidence type="ECO:0000313" key="6">
    <source>
        <dbReference type="Proteomes" id="UP000487268"/>
    </source>
</evidence>
<evidence type="ECO:0000256" key="1">
    <source>
        <dbReference type="ARBA" id="ARBA00008775"/>
    </source>
</evidence>
<feature type="compositionally biased region" description="Low complexity" evidence="3">
    <location>
        <begin position="71"/>
        <end position="81"/>
    </location>
</feature>
<evidence type="ECO:0000256" key="3">
    <source>
        <dbReference type="SAM" id="MobiDB-lite"/>
    </source>
</evidence>
<name>A0A7K0C231_9ACTN</name>
<comment type="caution">
    <text evidence="5">The sequence shown here is derived from an EMBL/GenBank/DDBJ whole genome shotgun (WGS) entry which is preliminary data.</text>
</comment>
<keyword evidence="6" id="KW-1185">Reference proteome</keyword>
<feature type="region of interest" description="Disordered" evidence="3">
    <location>
        <begin position="33"/>
        <end position="82"/>
    </location>
</feature>
<comment type="similarity">
    <text evidence="1">Belongs to the CAPAB/TerDEXZ family.</text>
</comment>
<evidence type="ECO:0000259" key="4">
    <source>
        <dbReference type="Pfam" id="PF02342"/>
    </source>
</evidence>
<keyword evidence="2" id="KW-0175">Coiled coil</keyword>
<dbReference type="InterPro" id="IPR003325">
    <property type="entry name" value="TerD"/>
</dbReference>
<feature type="compositionally biased region" description="Basic residues" evidence="3">
    <location>
        <begin position="58"/>
        <end position="70"/>
    </location>
</feature>
<dbReference type="OrthoDB" id="3206608at2"/>
<accession>A0A7K0C231</accession>
<evidence type="ECO:0000313" key="5">
    <source>
        <dbReference type="EMBL" id="MQY06854.1"/>
    </source>
</evidence>
<dbReference type="InterPro" id="IPR051324">
    <property type="entry name" value="Stress/Tellurium_Resist"/>
</dbReference>
<feature type="domain" description="TerD" evidence="4">
    <location>
        <begin position="451"/>
        <end position="596"/>
    </location>
</feature>
<dbReference type="EMBL" id="WEGH01000003">
    <property type="protein sequence ID" value="MQY06854.1"/>
    <property type="molecule type" value="Genomic_DNA"/>
</dbReference>
<dbReference type="PANTHER" id="PTHR32097">
    <property type="entry name" value="CAMP-BINDING PROTEIN 1-RELATED"/>
    <property type="match status" value="1"/>
</dbReference>
<dbReference type="Pfam" id="PF02342">
    <property type="entry name" value="TerD"/>
    <property type="match status" value="1"/>
</dbReference>
<protein>
    <recommendedName>
        <fullName evidence="4">TerD domain-containing protein</fullName>
    </recommendedName>
</protein>
<dbReference type="PANTHER" id="PTHR32097:SF4">
    <property type="entry name" value="GENERAL STRESS PROTEIN 16U"/>
    <property type="match status" value="1"/>
</dbReference>
<evidence type="ECO:0000256" key="2">
    <source>
        <dbReference type="SAM" id="Coils"/>
    </source>
</evidence>
<gene>
    <name evidence="5" type="ORF">ACRB68_49510</name>
</gene>